<keyword evidence="2 5" id="KW-0812">Transmembrane</keyword>
<dbReference type="EC" id="1.-.-.-" evidence="7"/>
<feature type="transmembrane region" description="Helical" evidence="5">
    <location>
        <begin position="39"/>
        <end position="61"/>
    </location>
</feature>
<feature type="transmembrane region" description="Helical" evidence="5">
    <location>
        <begin position="156"/>
        <end position="174"/>
    </location>
</feature>
<comment type="caution">
    <text evidence="7">The sequence shown here is derived from an EMBL/GenBank/DDBJ whole genome shotgun (WGS) entry which is preliminary data.</text>
</comment>
<keyword evidence="7" id="KW-0560">Oxidoreductase</keyword>
<evidence type="ECO:0000256" key="5">
    <source>
        <dbReference type="SAM" id="Phobius"/>
    </source>
</evidence>
<evidence type="ECO:0000313" key="8">
    <source>
        <dbReference type="Proteomes" id="UP001384579"/>
    </source>
</evidence>
<keyword evidence="8" id="KW-1185">Reference proteome</keyword>
<dbReference type="EMBL" id="JBBLXS010000290">
    <property type="protein sequence ID" value="MEK0187004.1"/>
    <property type="molecule type" value="Genomic_DNA"/>
</dbReference>
<dbReference type="Pfam" id="PF04116">
    <property type="entry name" value="FA_hydroxylase"/>
    <property type="match status" value="1"/>
</dbReference>
<dbReference type="Proteomes" id="UP001384579">
    <property type="component" value="Unassembled WGS sequence"/>
</dbReference>
<evidence type="ECO:0000259" key="6">
    <source>
        <dbReference type="Pfam" id="PF04116"/>
    </source>
</evidence>
<name>A0ABU8YRK2_9CYAN</name>
<evidence type="ECO:0000256" key="3">
    <source>
        <dbReference type="ARBA" id="ARBA00022989"/>
    </source>
</evidence>
<dbReference type="GO" id="GO:0016491">
    <property type="term" value="F:oxidoreductase activity"/>
    <property type="evidence" value="ECO:0007669"/>
    <property type="project" value="UniProtKB-KW"/>
</dbReference>
<evidence type="ECO:0000256" key="2">
    <source>
        <dbReference type="ARBA" id="ARBA00022692"/>
    </source>
</evidence>
<reference evidence="7 8" key="1">
    <citation type="journal article" date="2020" name="Harmful Algae">
        <title>Molecular and morphological characterization of a novel dihydroanatoxin-a producing Microcoleus species (cyanobacteria) from the Russian River, California, USA.</title>
        <authorList>
            <person name="Conklin K.Y."/>
            <person name="Stancheva R."/>
            <person name="Otten T.G."/>
            <person name="Fadness R."/>
            <person name="Boyer G.L."/>
            <person name="Read B."/>
            <person name="Zhang X."/>
            <person name="Sheath R.G."/>
        </authorList>
    </citation>
    <scope>NUCLEOTIDE SEQUENCE [LARGE SCALE GENOMIC DNA]</scope>
    <source>
        <strain evidence="7 8">PTRS2</strain>
    </source>
</reference>
<comment type="subcellular location">
    <subcellularLocation>
        <location evidence="1">Membrane</location>
    </subcellularLocation>
</comment>
<evidence type="ECO:0000256" key="4">
    <source>
        <dbReference type="ARBA" id="ARBA00023136"/>
    </source>
</evidence>
<feature type="domain" description="Fatty acid hydroxylase" evidence="6">
    <location>
        <begin position="87"/>
        <end position="219"/>
    </location>
</feature>
<keyword evidence="4 5" id="KW-0472">Membrane</keyword>
<evidence type="ECO:0000313" key="7">
    <source>
        <dbReference type="EMBL" id="MEK0187004.1"/>
    </source>
</evidence>
<dbReference type="InterPro" id="IPR006694">
    <property type="entry name" value="Fatty_acid_hydroxylase"/>
</dbReference>
<feature type="transmembrane region" description="Helical" evidence="5">
    <location>
        <begin position="81"/>
        <end position="99"/>
    </location>
</feature>
<keyword evidence="3 5" id="KW-1133">Transmembrane helix</keyword>
<dbReference type="InterPro" id="IPR050307">
    <property type="entry name" value="Sterol_Desaturase_Related"/>
</dbReference>
<protein>
    <submittedName>
        <fullName evidence="7">Sterol desaturase family protein</fullName>
        <ecNumber evidence="7">1.-.-.-</ecNumber>
    </submittedName>
</protein>
<dbReference type="PANTHER" id="PTHR11863">
    <property type="entry name" value="STEROL DESATURASE"/>
    <property type="match status" value="1"/>
</dbReference>
<accession>A0ABU8YRK2</accession>
<proteinExistence type="predicted"/>
<gene>
    <name evidence="7" type="ORF">WMG39_19420</name>
</gene>
<dbReference type="RefSeq" id="WP_340519158.1">
    <property type="nucleotide sequence ID" value="NZ_JBBLXS010000290.1"/>
</dbReference>
<organism evidence="7 8">
    <name type="scientific">Microcoleus anatoxicus PTRS2</name>
    <dbReference type="NCBI Taxonomy" id="2705321"/>
    <lineage>
        <taxon>Bacteria</taxon>
        <taxon>Bacillati</taxon>
        <taxon>Cyanobacteriota</taxon>
        <taxon>Cyanophyceae</taxon>
        <taxon>Oscillatoriophycideae</taxon>
        <taxon>Oscillatoriales</taxon>
        <taxon>Microcoleaceae</taxon>
        <taxon>Microcoleus</taxon>
        <taxon>Microcoleus anatoxicus</taxon>
    </lineage>
</organism>
<feature type="transmembrane region" description="Helical" evidence="5">
    <location>
        <begin position="6"/>
        <end position="27"/>
    </location>
</feature>
<evidence type="ECO:0000256" key="1">
    <source>
        <dbReference type="ARBA" id="ARBA00004370"/>
    </source>
</evidence>
<sequence>MLLEIVKGFIILAAIFIPLEIIFALHSQKVFRRDWKTDVIYFFIGHFIGKATGAIIVAIAFSHFPPIVNLELQNTVASQPVFLQFLEAVIVADMGYYIAHRLLHEVPWLWQFHAVHHSIEHMDWLAAVRVHPCDQVFTRIWQIIPLYWLGFSQATWAIYVLYSAAIAFLIHANIKFKFGMLKWLIATPQFHHWHHSQVPFVPNKNFAAQFPLLDLLFGTMYMPAKKMPHKYGISDSIPAGYVGQMFYPFLRMMKNAKSKFKTRY</sequence>